<accession>A0A0N7MRT7</accession>
<evidence type="ECO:0000259" key="2">
    <source>
        <dbReference type="Pfam" id="PF12146"/>
    </source>
</evidence>
<dbReference type="PANTHER" id="PTHR43358">
    <property type="entry name" value="ALPHA/BETA-HYDROLASE"/>
    <property type="match status" value="1"/>
</dbReference>
<organism evidence="3 4">
    <name type="scientific">Candidatus Kryptonium thompsonii</name>
    <dbReference type="NCBI Taxonomy" id="1633631"/>
    <lineage>
        <taxon>Bacteria</taxon>
        <taxon>Pseudomonadati</taxon>
        <taxon>Candidatus Kryptoniota</taxon>
        <taxon>Candidatus Kryptonium</taxon>
    </lineage>
</organism>
<dbReference type="InterPro" id="IPR022742">
    <property type="entry name" value="Hydrolase_4"/>
</dbReference>
<gene>
    <name evidence="3" type="ORF">JGI4_00817</name>
</gene>
<evidence type="ECO:0000313" key="4">
    <source>
        <dbReference type="Proteomes" id="UP000182011"/>
    </source>
</evidence>
<dbReference type="SUPFAM" id="SSF53474">
    <property type="entry name" value="alpha/beta-Hydrolases"/>
    <property type="match status" value="1"/>
</dbReference>
<dbReference type="InterPro" id="IPR052920">
    <property type="entry name" value="DNA-binding_regulatory"/>
</dbReference>
<feature type="transmembrane region" description="Helical" evidence="1">
    <location>
        <begin position="7"/>
        <end position="30"/>
    </location>
</feature>
<name>A0A0P1LU66_9BACT</name>
<evidence type="ECO:0000313" key="3">
    <source>
        <dbReference type="EMBL" id="CUU03695.1"/>
    </source>
</evidence>
<evidence type="ECO:0000256" key="1">
    <source>
        <dbReference type="SAM" id="Phobius"/>
    </source>
</evidence>
<protein>
    <recommendedName>
        <fullName evidence="2">Serine aminopeptidase S33 domain-containing protein</fullName>
    </recommendedName>
</protein>
<keyword evidence="1" id="KW-1133">Transmembrane helix</keyword>
<accession>A0A0P1MRY6</accession>
<accession>A0A0P1MUL5</accession>
<dbReference type="EMBL" id="FAOP01000004">
    <property type="protein sequence ID" value="CUU03695.1"/>
    <property type="molecule type" value="Genomic_DNA"/>
</dbReference>
<dbReference type="Gene3D" id="3.40.50.1820">
    <property type="entry name" value="alpha/beta hydrolase"/>
    <property type="match status" value="1"/>
</dbReference>
<feature type="domain" description="Serine aminopeptidase S33" evidence="2">
    <location>
        <begin position="76"/>
        <end position="246"/>
    </location>
</feature>
<dbReference type="STRING" id="1633631.GCA_001442925_00816"/>
<accession>A0A0P1P2V8</accession>
<dbReference type="AlphaFoldDB" id="A0A0P1LU66"/>
<dbReference type="OrthoDB" id="9776685at2"/>
<keyword evidence="1" id="KW-0812">Transmembrane</keyword>
<keyword evidence="1" id="KW-0472">Membrane</keyword>
<accession>A0A0P1MIN6</accession>
<dbReference type="Pfam" id="PF12146">
    <property type="entry name" value="Hydrolase_4"/>
    <property type="match status" value="1"/>
</dbReference>
<accession>A0A0S4N0E2</accession>
<dbReference type="Proteomes" id="UP000182011">
    <property type="component" value="Unassembled WGS sequence"/>
</dbReference>
<accession>A0A0P1LU66</accession>
<dbReference type="PANTHER" id="PTHR43358:SF4">
    <property type="entry name" value="ALPHA_BETA HYDROLASE FOLD-1 DOMAIN-CONTAINING PROTEIN"/>
    <property type="match status" value="1"/>
</dbReference>
<dbReference type="RefSeq" id="WP_047134161.1">
    <property type="nucleotide sequence ID" value="NZ_CZVL01000005.1"/>
</dbReference>
<dbReference type="InterPro" id="IPR029058">
    <property type="entry name" value="AB_hydrolase_fold"/>
</dbReference>
<proteinExistence type="predicted"/>
<accession>A0A0P1LGA6</accession>
<reference evidence="3 4" key="1">
    <citation type="submission" date="2015-11" db="EMBL/GenBank/DDBJ databases">
        <authorList>
            <person name="Zhang Y."/>
            <person name="Guo Z."/>
        </authorList>
    </citation>
    <scope>NUCLEOTIDE SEQUENCE [LARGE SCALE GENOMIC DNA]</scope>
    <source>
        <strain evidence="3">JGI-4</strain>
    </source>
</reference>
<sequence>MKKKRKILISIILGFILFIVGFLITIPVFVINSMVNRHVDFNEIWKAEDFGIKAEHFFVRTDDGLRISAYKVDVEKPKAIIICLSGMYNPSATIYFGHARFFKKHGYATILFDMRAHGESEGNMICLGYKEFLDTKAIVQYIKNDSTYRNVPVVVFGLSMGGVTAINSIGEIPEIDGLISLSAYSSWEEVFCELMAYQNPFLAKMVKPFVPLVLFAKYKVNIWAIKPVKEIKKLGNRPALLMHTRADSQVPFSNFERIISHSPSHVETFVREGDIHFITENFTDPEKDTEYAMEILNFLEKHFSGQ</sequence>